<organism evidence="2 3">
    <name type="scientific">Stenotrophomonas bentonitica</name>
    <dbReference type="NCBI Taxonomy" id="1450134"/>
    <lineage>
        <taxon>Bacteria</taxon>
        <taxon>Pseudomonadati</taxon>
        <taxon>Pseudomonadota</taxon>
        <taxon>Gammaproteobacteria</taxon>
        <taxon>Lysobacterales</taxon>
        <taxon>Lysobacteraceae</taxon>
        <taxon>Stenotrophomonas</taxon>
    </lineage>
</organism>
<evidence type="ECO:0000313" key="3">
    <source>
        <dbReference type="Proteomes" id="UP001455088"/>
    </source>
</evidence>
<protein>
    <submittedName>
        <fullName evidence="2">DUF5694 domain-containing protein</fullName>
    </submittedName>
</protein>
<keyword evidence="1" id="KW-0732">Signal</keyword>
<feature type="chain" id="PRO_5046201826" evidence="1">
    <location>
        <begin position="23"/>
        <end position="366"/>
    </location>
</feature>
<sequence>MNRRYSRLCGCLATLLPAVTYAAVDLAALDKDMVGPRTEILVLGSVHLSEHEAFDPKALDPLLDRLAAFKPGYITIEAISGEQCDLAKRHSAIYGDDYCASTETAKAATGLDVPAAIVQVNKTLASWPASPTPAQRRQLSALFLAAGERASAYVQWLQLPVAERRVGDGLDGTLIELLRQIETRRNESYQIAAVLAARLGLPRVYAVDDHTGDNHQIADRKAFSAALQQAWSGYGPTFDAMTEREAAFIATNDLLSLYRSVNDPAALQVLAESNVRPTLAAVSPQHYPQIWVQGWEIRNLRMVANILEVVRDHPGSRVLSIVGASHKPWFDGWLGQASGVDVVDTQTVLGGEGATTTRPDAQHPTP</sequence>
<feature type="signal peptide" evidence="1">
    <location>
        <begin position="1"/>
        <end position="22"/>
    </location>
</feature>
<dbReference type="RefSeq" id="WP_341987764.1">
    <property type="nucleotide sequence ID" value="NZ_JBBYHY010000011.1"/>
</dbReference>
<evidence type="ECO:0000313" key="2">
    <source>
        <dbReference type="EMBL" id="MEL3955465.1"/>
    </source>
</evidence>
<dbReference type="InterPro" id="IPR043749">
    <property type="entry name" value="DUF5694"/>
</dbReference>
<dbReference type="EMBL" id="JBBYHY010000011">
    <property type="protein sequence ID" value="MEL3955465.1"/>
    <property type="molecule type" value="Genomic_DNA"/>
</dbReference>
<comment type="caution">
    <text evidence="2">The sequence shown here is derived from an EMBL/GenBank/DDBJ whole genome shotgun (WGS) entry which is preliminary data.</text>
</comment>
<dbReference type="Proteomes" id="UP001455088">
    <property type="component" value="Unassembled WGS sequence"/>
</dbReference>
<evidence type="ECO:0000256" key="1">
    <source>
        <dbReference type="SAM" id="SignalP"/>
    </source>
</evidence>
<accession>A0ABU9JRM3</accession>
<gene>
    <name evidence="2" type="ORF">AAE039_18055</name>
</gene>
<proteinExistence type="predicted"/>
<keyword evidence="3" id="KW-1185">Reference proteome</keyword>
<reference evidence="2 3" key="1">
    <citation type="submission" date="2024-04" db="EMBL/GenBank/DDBJ databases">
        <title>Bacterial endophytes with biocontrol capabilities against important plant pathogens.</title>
        <authorList>
            <person name="Alayande K.A."/>
        </authorList>
    </citation>
    <scope>NUCLEOTIDE SEQUENCE [LARGE SCALE GENOMIC DNA]</scope>
    <source>
        <strain evidence="2 3">KV22</strain>
    </source>
</reference>
<name>A0ABU9JRM3_9GAMM</name>
<dbReference type="Pfam" id="PF18950">
    <property type="entry name" value="DUF5694"/>
    <property type="match status" value="1"/>
</dbReference>